<protein>
    <recommendedName>
        <fullName evidence="4">Helix-turn-helix domain-containing protein</fullName>
    </recommendedName>
</protein>
<evidence type="ECO:0000313" key="2">
    <source>
        <dbReference type="EMBL" id="GGN82362.1"/>
    </source>
</evidence>
<accession>A0ABQ2KKG8</accession>
<dbReference type="Proteomes" id="UP000626982">
    <property type="component" value="Unassembled WGS sequence"/>
</dbReference>
<organism evidence="2 3">
    <name type="scientific">Agrococcus terreus</name>
    <dbReference type="NCBI Taxonomy" id="574649"/>
    <lineage>
        <taxon>Bacteria</taxon>
        <taxon>Bacillati</taxon>
        <taxon>Actinomycetota</taxon>
        <taxon>Actinomycetes</taxon>
        <taxon>Micrococcales</taxon>
        <taxon>Microbacteriaceae</taxon>
        <taxon>Agrococcus</taxon>
    </lineage>
</organism>
<gene>
    <name evidence="2" type="ORF">GCM10010968_12100</name>
</gene>
<evidence type="ECO:0000313" key="3">
    <source>
        <dbReference type="Proteomes" id="UP000626982"/>
    </source>
</evidence>
<feature type="compositionally biased region" description="Low complexity" evidence="1">
    <location>
        <begin position="180"/>
        <end position="202"/>
    </location>
</feature>
<evidence type="ECO:0008006" key="4">
    <source>
        <dbReference type="Google" id="ProtNLM"/>
    </source>
</evidence>
<reference evidence="3" key="1">
    <citation type="journal article" date="2019" name="Int. J. Syst. Evol. Microbiol.">
        <title>The Global Catalogue of Microorganisms (GCM) 10K type strain sequencing project: providing services to taxonomists for standard genome sequencing and annotation.</title>
        <authorList>
            <consortium name="The Broad Institute Genomics Platform"/>
            <consortium name="The Broad Institute Genome Sequencing Center for Infectious Disease"/>
            <person name="Wu L."/>
            <person name="Ma J."/>
        </authorList>
    </citation>
    <scope>NUCLEOTIDE SEQUENCE [LARGE SCALE GENOMIC DNA]</scope>
    <source>
        <strain evidence="3">CGMCC 1.6960</strain>
    </source>
</reference>
<dbReference type="Gene3D" id="1.10.10.60">
    <property type="entry name" value="Homeodomain-like"/>
    <property type="match status" value="1"/>
</dbReference>
<evidence type="ECO:0000256" key="1">
    <source>
        <dbReference type="SAM" id="MobiDB-lite"/>
    </source>
</evidence>
<proteinExistence type="predicted"/>
<comment type="caution">
    <text evidence="2">The sequence shown here is derived from an EMBL/GenBank/DDBJ whole genome shotgun (WGS) entry which is preliminary data.</text>
</comment>
<name>A0ABQ2KKG8_9MICO</name>
<sequence length="214" mass="22950">MVYACTICSHPERDAIEAELLAGMSLRAVARQHRNTSKDSLSRHLAHVPPETKRAAASATGLGALAIADRLHHIADDASEARSKLLDGGRYREAARLADLEVRALSVLADRLDVRDLSQLDQQRQMDALTVALRAVLGVDPGLVIRIADEVASAGHNELAADLRRIPALHADAQAQASAAAAQRAAELEAQPAQEAPEWVPAKPLPPDRDDLPF</sequence>
<feature type="region of interest" description="Disordered" evidence="1">
    <location>
        <begin position="180"/>
        <end position="214"/>
    </location>
</feature>
<keyword evidence="3" id="KW-1185">Reference proteome</keyword>
<dbReference type="EMBL" id="BMLM01000001">
    <property type="protein sequence ID" value="GGN82362.1"/>
    <property type="molecule type" value="Genomic_DNA"/>
</dbReference>